<name>K9HU51_9PROT</name>
<evidence type="ECO:0000256" key="2">
    <source>
        <dbReference type="ARBA" id="ARBA00005791"/>
    </source>
</evidence>
<keyword evidence="9" id="KW-1185">Reference proteome</keyword>
<dbReference type="GO" id="GO:0016491">
    <property type="term" value="F:oxidoreductase activity"/>
    <property type="evidence" value="ECO:0007669"/>
    <property type="project" value="UniProtKB-KW"/>
</dbReference>
<comment type="similarity">
    <text evidence="2">Belongs to the thioredoxin family. DsbA subfamily.</text>
</comment>
<dbReference type="RefSeq" id="WP_009539640.1">
    <property type="nucleotide sequence ID" value="NZ_ANHY01000005.1"/>
</dbReference>
<feature type="domain" description="Thioredoxin" evidence="7">
    <location>
        <begin position="22"/>
        <end position="224"/>
    </location>
</feature>
<dbReference type="STRING" id="1238182.C882_3522"/>
<sequence length="229" mass="24158">MTPRARRAALAAACLLLAAVVLPLGWAWTLGTEPARAAGVIVDERDKQVLTPRAVAESGTGVVTGNPQGDVTLVEYFDYQCPVCRRVHPDVRDLVDGDGNIRVIHKHWPIFGDASVAAAKLALAARWQGAEVYDAVHHALMTLPGRLTSERARAAAAEAGLDLARADAALAERADAVVAQLQGVASEAAQMGLRGTPVFLVGSYFLPGGPDRAALETLVEGVRKGEDRL</sequence>
<organism evidence="8 9">
    <name type="scientific">Caenispirillum salinarum AK4</name>
    <dbReference type="NCBI Taxonomy" id="1238182"/>
    <lineage>
        <taxon>Bacteria</taxon>
        <taxon>Pseudomonadati</taxon>
        <taxon>Pseudomonadota</taxon>
        <taxon>Alphaproteobacteria</taxon>
        <taxon>Rhodospirillales</taxon>
        <taxon>Novispirillaceae</taxon>
        <taxon>Caenispirillum</taxon>
    </lineage>
</organism>
<evidence type="ECO:0000256" key="4">
    <source>
        <dbReference type="ARBA" id="ARBA00023002"/>
    </source>
</evidence>
<gene>
    <name evidence="8" type="ORF">C882_3522</name>
</gene>
<dbReference type="AlphaFoldDB" id="K9HU51"/>
<dbReference type="InterPro" id="IPR036249">
    <property type="entry name" value="Thioredoxin-like_sf"/>
</dbReference>
<dbReference type="InterPro" id="IPR013766">
    <property type="entry name" value="Thioredoxin_domain"/>
</dbReference>
<dbReference type="Gene3D" id="3.40.30.10">
    <property type="entry name" value="Glutaredoxin"/>
    <property type="match status" value="1"/>
</dbReference>
<evidence type="ECO:0000313" key="9">
    <source>
        <dbReference type="Proteomes" id="UP000009881"/>
    </source>
</evidence>
<dbReference type="Proteomes" id="UP000009881">
    <property type="component" value="Unassembled WGS sequence"/>
</dbReference>
<dbReference type="PROSITE" id="PS51352">
    <property type="entry name" value="THIOREDOXIN_2"/>
    <property type="match status" value="1"/>
</dbReference>
<keyword evidence="5" id="KW-1015">Disulfide bond</keyword>
<proteinExistence type="inferred from homology"/>
<accession>K9HU51</accession>
<dbReference type="OrthoDB" id="9780147at2"/>
<keyword evidence="6" id="KW-0676">Redox-active center</keyword>
<dbReference type="PANTHER" id="PTHR13887:SF14">
    <property type="entry name" value="DISULFIDE BOND FORMATION PROTEIN D"/>
    <property type="match status" value="1"/>
</dbReference>
<evidence type="ECO:0000259" key="7">
    <source>
        <dbReference type="PROSITE" id="PS51352"/>
    </source>
</evidence>
<evidence type="ECO:0000256" key="6">
    <source>
        <dbReference type="ARBA" id="ARBA00023284"/>
    </source>
</evidence>
<evidence type="ECO:0000256" key="1">
    <source>
        <dbReference type="ARBA" id="ARBA00003565"/>
    </source>
</evidence>
<evidence type="ECO:0000256" key="3">
    <source>
        <dbReference type="ARBA" id="ARBA00022729"/>
    </source>
</evidence>
<keyword evidence="3" id="KW-0732">Signal</keyword>
<dbReference type="EMBL" id="ANHY01000005">
    <property type="protein sequence ID" value="EKV31771.1"/>
    <property type="molecule type" value="Genomic_DNA"/>
</dbReference>
<keyword evidence="4" id="KW-0560">Oxidoreductase</keyword>
<dbReference type="PANTHER" id="PTHR13887">
    <property type="entry name" value="GLUTATHIONE S-TRANSFERASE KAPPA"/>
    <property type="match status" value="1"/>
</dbReference>
<dbReference type="eggNOG" id="COG1651">
    <property type="taxonomic scope" value="Bacteria"/>
</dbReference>
<evidence type="ECO:0000313" key="8">
    <source>
        <dbReference type="EMBL" id="EKV31771.1"/>
    </source>
</evidence>
<comment type="caution">
    <text evidence="8">The sequence shown here is derived from an EMBL/GenBank/DDBJ whole genome shotgun (WGS) entry which is preliminary data.</text>
</comment>
<dbReference type="SUPFAM" id="SSF52833">
    <property type="entry name" value="Thioredoxin-like"/>
    <property type="match status" value="1"/>
</dbReference>
<evidence type="ECO:0000256" key="5">
    <source>
        <dbReference type="ARBA" id="ARBA00023157"/>
    </source>
</evidence>
<reference evidence="8 9" key="1">
    <citation type="journal article" date="2013" name="Genome Announc.">
        <title>Draft Genome Sequence of an Alphaproteobacterium, Caenispirillum salinarum AK4(T), Isolated from a Solar Saltern.</title>
        <authorList>
            <person name="Khatri I."/>
            <person name="Singh A."/>
            <person name="Korpole S."/>
            <person name="Pinnaka A.K."/>
            <person name="Subramanian S."/>
        </authorList>
    </citation>
    <scope>NUCLEOTIDE SEQUENCE [LARGE SCALE GENOMIC DNA]</scope>
    <source>
        <strain evidence="8 9">AK4</strain>
    </source>
</reference>
<comment type="function">
    <text evidence="1">May be required for disulfide bond formation in some proteins.</text>
</comment>
<dbReference type="Pfam" id="PF13462">
    <property type="entry name" value="Thioredoxin_4"/>
    <property type="match status" value="1"/>
</dbReference>
<dbReference type="InterPro" id="IPR012336">
    <property type="entry name" value="Thioredoxin-like_fold"/>
</dbReference>
<protein>
    <submittedName>
        <fullName evidence="8">27kDa outer membrane protein</fullName>
    </submittedName>
</protein>